<dbReference type="EMBL" id="JAIZAY010000007">
    <property type="protein sequence ID" value="KAJ8038779.1"/>
    <property type="molecule type" value="Genomic_DNA"/>
</dbReference>
<dbReference type="OrthoDB" id="447743at2759"/>
<protein>
    <submittedName>
        <fullName evidence="1">Uncharacterized protein</fullName>
    </submittedName>
</protein>
<comment type="caution">
    <text evidence="1">The sequence shown here is derived from an EMBL/GenBank/DDBJ whole genome shotgun (WGS) entry which is preliminary data.</text>
</comment>
<dbReference type="Proteomes" id="UP001152320">
    <property type="component" value="Chromosome 7"/>
</dbReference>
<reference evidence="1" key="1">
    <citation type="submission" date="2021-10" db="EMBL/GenBank/DDBJ databases">
        <title>Tropical sea cucumber genome reveals ecological adaptation and Cuvierian tubules defense mechanism.</title>
        <authorList>
            <person name="Chen T."/>
        </authorList>
    </citation>
    <scope>NUCLEOTIDE SEQUENCE</scope>
    <source>
        <strain evidence="1">Nanhai2018</strain>
        <tissue evidence="1">Muscle</tissue>
    </source>
</reference>
<proteinExistence type="predicted"/>
<name>A0A9Q1C646_HOLLE</name>
<sequence>MTSDLRGDGTFPAEVAVTNLRPDIVIWSTFQHQVVFGELTVPWEDNTEVAHGRKVTKYAELAADCSSKGWRASYYPFEVGCRGFIASTFLKWLRELGFGRRDCAKLSKRVAEAAEAGSAWIWTKYVLKRV</sequence>
<evidence type="ECO:0000313" key="1">
    <source>
        <dbReference type="EMBL" id="KAJ8038779.1"/>
    </source>
</evidence>
<dbReference type="AlphaFoldDB" id="A0A9Q1C646"/>
<accession>A0A9Q1C646</accession>
<gene>
    <name evidence="1" type="ORF">HOLleu_16305</name>
</gene>
<keyword evidence="2" id="KW-1185">Reference proteome</keyword>
<evidence type="ECO:0000313" key="2">
    <source>
        <dbReference type="Proteomes" id="UP001152320"/>
    </source>
</evidence>
<organism evidence="1 2">
    <name type="scientific">Holothuria leucospilota</name>
    <name type="common">Black long sea cucumber</name>
    <name type="synonym">Mertensiothuria leucospilota</name>
    <dbReference type="NCBI Taxonomy" id="206669"/>
    <lineage>
        <taxon>Eukaryota</taxon>
        <taxon>Metazoa</taxon>
        <taxon>Echinodermata</taxon>
        <taxon>Eleutherozoa</taxon>
        <taxon>Echinozoa</taxon>
        <taxon>Holothuroidea</taxon>
        <taxon>Aspidochirotacea</taxon>
        <taxon>Aspidochirotida</taxon>
        <taxon>Holothuriidae</taxon>
        <taxon>Holothuria</taxon>
    </lineage>
</organism>